<feature type="modified residue" description="4-aspartylphosphate" evidence="2">
    <location>
        <position position="25"/>
    </location>
</feature>
<protein>
    <submittedName>
        <fullName evidence="4">CheY-like chemotaxis protein</fullName>
    </submittedName>
</protein>
<evidence type="ECO:0000313" key="5">
    <source>
        <dbReference type="Proteomes" id="UP001257659"/>
    </source>
</evidence>
<dbReference type="PROSITE" id="PS50110">
    <property type="entry name" value="RESPONSE_REGULATORY"/>
    <property type="match status" value="1"/>
</dbReference>
<organism evidence="4 5">
    <name type="scientific">Mesonia maritima</name>
    <dbReference type="NCBI Taxonomy" id="1793873"/>
    <lineage>
        <taxon>Bacteria</taxon>
        <taxon>Pseudomonadati</taxon>
        <taxon>Bacteroidota</taxon>
        <taxon>Flavobacteriia</taxon>
        <taxon>Flavobacteriales</taxon>
        <taxon>Flavobacteriaceae</taxon>
        <taxon>Mesonia</taxon>
    </lineage>
</organism>
<dbReference type="Pfam" id="PF00072">
    <property type="entry name" value="Response_reg"/>
    <property type="match status" value="1"/>
</dbReference>
<dbReference type="Gene3D" id="3.40.50.2300">
    <property type="match status" value="1"/>
</dbReference>
<proteinExistence type="predicted"/>
<comment type="caution">
    <text evidence="4">The sequence shown here is derived from an EMBL/GenBank/DDBJ whole genome shotgun (WGS) entry which is preliminary data.</text>
</comment>
<dbReference type="EMBL" id="JAVDQA010000004">
    <property type="protein sequence ID" value="MDR6301059.1"/>
    <property type="molecule type" value="Genomic_DNA"/>
</dbReference>
<dbReference type="PANTHER" id="PTHR44591:SF3">
    <property type="entry name" value="RESPONSE REGULATORY DOMAIN-CONTAINING PROTEIN"/>
    <property type="match status" value="1"/>
</dbReference>
<keyword evidence="1 2" id="KW-0597">Phosphoprotein</keyword>
<gene>
    <name evidence="4" type="ORF">GGR31_001706</name>
</gene>
<evidence type="ECO:0000256" key="2">
    <source>
        <dbReference type="PROSITE-ProRule" id="PRU00169"/>
    </source>
</evidence>
<feature type="domain" description="Response regulatory" evidence="3">
    <location>
        <begin position="1"/>
        <end position="90"/>
    </location>
</feature>
<sequence>MKGADNADEGIEMLKTESFDLVFMDLNMPKINGLEATSMIREFNKEIKIIILSATEVQELRDRIKGYEINDLLSKPYRNRDLYSLLLKYLK</sequence>
<keyword evidence="5" id="KW-1185">Reference proteome</keyword>
<dbReference type="CDD" id="cd17546">
    <property type="entry name" value="REC_hyHK_CKI1_RcsC-like"/>
    <property type="match status" value="1"/>
</dbReference>
<evidence type="ECO:0000256" key="1">
    <source>
        <dbReference type="ARBA" id="ARBA00022553"/>
    </source>
</evidence>
<name>A0ABU1K634_9FLAO</name>
<accession>A0ABU1K634</accession>
<dbReference type="InterPro" id="IPR011006">
    <property type="entry name" value="CheY-like_superfamily"/>
</dbReference>
<dbReference type="SUPFAM" id="SSF52172">
    <property type="entry name" value="CheY-like"/>
    <property type="match status" value="1"/>
</dbReference>
<dbReference type="Proteomes" id="UP001257659">
    <property type="component" value="Unassembled WGS sequence"/>
</dbReference>
<dbReference type="InterPro" id="IPR001789">
    <property type="entry name" value="Sig_transdc_resp-reg_receiver"/>
</dbReference>
<evidence type="ECO:0000259" key="3">
    <source>
        <dbReference type="PROSITE" id="PS50110"/>
    </source>
</evidence>
<dbReference type="InterPro" id="IPR050595">
    <property type="entry name" value="Bact_response_regulator"/>
</dbReference>
<evidence type="ECO:0000313" key="4">
    <source>
        <dbReference type="EMBL" id="MDR6301059.1"/>
    </source>
</evidence>
<dbReference type="RefSeq" id="WP_309728074.1">
    <property type="nucleotide sequence ID" value="NZ_JAVDQA010000004.1"/>
</dbReference>
<dbReference type="PANTHER" id="PTHR44591">
    <property type="entry name" value="STRESS RESPONSE REGULATOR PROTEIN 1"/>
    <property type="match status" value="1"/>
</dbReference>
<reference evidence="4 5" key="1">
    <citation type="submission" date="2023-07" db="EMBL/GenBank/DDBJ databases">
        <title>Genomic Encyclopedia of Type Strains, Phase IV (KMG-IV): sequencing the most valuable type-strain genomes for metagenomic binning, comparative biology and taxonomic classification.</title>
        <authorList>
            <person name="Goeker M."/>
        </authorList>
    </citation>
    <scope>NUCLEOTIDE SEQUENCE [LARGE SCALE GENOMIC DNA]</scope>
    <source>
        <strain evidence="4 5">DSM 102814</strain>
    </source>
</reference>